<feature type="region of interest" description="Disordered" evidence="1">
    <location>
        <begin position="47"/>
        <end position="75"/>
    </location>
</feature>
<feature type="compositionally biased region" description="Basic and acidic residues" evidence="1">
    <location>
        <begin position="47"/>
        <end position="57"/>
    </location>
</feature>
<gene>
    <name evidence="2" type="ORF">HYDPIDRAFT_171396</name>
</gene>
<dbReference type="AlphaFoldDB" id="A0A0C9W637"/>
<dbReference type="HOGENOM" id="CLU_884421_0_0_1"/>
<feature type="compositionally biased region" description="Polar residues" evidence="1">
    <location>
        <begin position="103"/>
        <end position="130"/>
    </location>
</feature>
<organism evidence="2 3">
    <name type="scientific">Hydnomerulius pinastri MD-312</name>
    <dbReference type="NCBI Taxonomy" id="994086"/>
    <lineage>
        <taxon>Eukaryota</taxon>
        <taxon>Fungi</taxon>
        <taxon>Dikarya</taxon>
        <taxon>Basidiomycota</taxon>
        <taxon>Agaricomycotina</taxon>
        <taxon>Agaricomycetes</taxon>
        <taxon>Agaricomycetidae</taxon>
        <taxon>Boletales</taxon>
        <taxon>Boletales incertae sedis</taxon>
        <taxon>Leucogyrophana</taxon>
    </lineage>
</organism>
<feature type="non-terminal residue" evidence="2">
    <location>
        <position position="1"/>
    </location>
</feature>
<dbReference type="EMBL" id="KN839984">
    <property type="protein sequence ID" value="KIJ58121.1"/>
    <property type="molecule type" value="Genomic_DNA"/>
</dbReference>
<feature type="region of interest" description="Disordered" evidence="1">
    <location>
        <begin position="102"/>
        <end position="203"/>
    </location>
</feature>
<accession>A0A0C9W637</accession>
<keyword evidence="3" id="KW-1185">Reference proteome</keyword>
<proteinExistence type="predicted"/>
<name>A0A0C9W637_9AGAM</name>
<evidence type="ECO:0000256" key="1">
    <source>
        <dbReference type="SAM" id="MobiDB-lite"/>
    </source>
</evidence>
<reference evidence="2 3" key="1">
    <citation type="submission" date="2014-04" db="EMBL/GenBank/DDBJ databases">
        <title>Evolutionary Origins and Diversification of the Mycorrhizal Mutualists.</title>
        <authorList>
            <consortium name="DOE Joint Genome Institute"/>
            <consortium name="Mycorrhizal Genomics Consortium"/>
            <person name="Kohler A."/>
            <person name="Kuo A."/>
            <person name="Nagy L.G."/>
            <person name="Floudas D."/>
            <person name="Copeland A."/>
            <person name="Barry K.W."/>
            <person name="Cichocki N."/>
            <person name="Veneault-Fourrey C."/>
            <person name="LaButti K."/>
            <person name="Lindquist E.A."/>
            <person name="Lipzen A."/>
            <person name="Lundell T."/>
            <person name="Morin E."/>
            <person name="Murat C."/>
            <person name="Riley R."/>
            <person name="Ohm R."/>
            <person name="Sun H."/>
            <person name="Tunlid A."/>
            <person name="Henrissat B."/>
            <person name="Grigoriev I.V."/>
            <person name="Hibbett D.S."/>
            <person name="Martin F."/>
        </authorList>
    </citation>
    <scope>NUCLEOTIDE SEQUENCE [LARGE SCALE GENOMIC DNA]</scope>
    <source>
        <strain evidence="2 3">MD-312</strain>
    </source>
</reference>
<evidence type="ECO:0000313" key="2">
    <source>
        <dbReference type="EMBL" id="KIJ58121.1"/>
    </source>
</evidence>
<dbReference type="Proteomes" id="UP000053820">
    <property type="component" value="Unassembled WGS sequence"/>
</dbReference>
<sequence length="315" mass="36042">EEKACSNCKKADRECKHRYDKRPGKIMISCMYCSQCQRACNLSEKKLKPNSMEDSKRSSTISPSKRAARRNVSWSKGKKHHVIVGVFWNERIKKRQAFFATLRDSSSKPSSKQQNEGLSASVSGRNTSNKGPLLRGSHRDAAEDDVPEDITQQAAAAANTHRDVRDEDMEMSEEQTILPSMEDEDQSHSPDSDVPAPGEKKYKVTRKELTKMLKDAEEEARLQERRAEVTSDQAQVINRHYQASLNQYARLKRELEEERRGTIARTREAKEELERARKALEEEKSKAKAKETAMTMIGRLEELDHMLEEELLCAM</sequence>
<evidence type="ECO:0000313" key="3">
    <source>
        <dbReference type="Proteomes" id="UP000053820"/>
    </source>
</evidence>
<protein>
    <submittedName>
        <fullName evidence="2">Uncharacterized protein</fullName>
    </submittedName>
</protein>